<gene>
    <name evidence="3" type="ORF">GCM10018793_20840</name>
</gene>
<evidence type="ECO:0000256" key="2">
    <source>
        <dbReference type="SAM" id="Phobius"/>
    </source>
</evidence>
<accession>A0A919KWG6</accession>
<keyword evidence="4" id="KW-1185">Reference proteome</keyword>
<keyword evidence="2" id="KW-0472">Membrane</keyword>
<keyword evidence="2" id="KW-0812">Transmembrane</keyword>
<dbReference type="EMBL" id="BNCD01000004">
    <property type="protein sequence ID" value="GHH75985.1"/>
    <property type="molecule type" value="Genomic_DNA"/>
</dbReference>
<proteinExistence type="predicted"/>
<feature type="transmembrane region" description="Helical" evidence="2">
    <location>
        <begin position="14"/>
        <end position="44"/>
    </location>
</feature>
<evidence type="ECO:0000313" key="3">
    <source>
        <dbReference type="EMBL" id="GHH75985.1"/>
    </source>
</evidence>
<comment type="caution">
    <text evidence="3">The sequence shown here is derived from an EMBL/GenBank/DDBJ whole genome shotgun (WGS) entry which is preliminary data.</text>
</comment>
<dbReference type="InterPro" id="IPR007313">
    <property type="entry name" value="FxsA"/>
</dbReference>
<feature type="region of interest" description="Disordered" evidence="1">
    <location>
        <begin position="142"/>
        <end position="175"/>
    </location>
</feature>
<reference evidence="3" key="2">
    <citation type="submission" date="2020-09" db="EMBL/GenBank/DDBJ databases">
        <authorList>
            <person name="Sun Q."/>
            <person name="Ohkuma M."/>
        </authorList>
    </citation>
    <scope>NUCLEOTIDE SEQUENCE</scope>
    <source>
        <strain evidence="3">JCM 5069</strain>
    </source>
</reference>
<dbReference type="NCBIfam" id="NF008528">
    <property type="entry name" value="PRK11463.1-2"/>
    <property type="match status" value="1"/>
</dbReference>
<evidence type="ECO:0000313" key="4">
    <source>
        <dbReference type="Proteomes" id="UP000603708"/>
    </source>
</evidence>
<protein>
    <submittedName>
        <fullName evidence="3">Membrane protein</fullName>
    </submittedName>
</protein>
<dbReference type="AlphaFoldDB" id="A0A919KWG6"/>
<organism evidence="3 4">
    <name type="scientific">Streptomyces sulfonofaciens</name>
    <dbReference type="NCBI Taxonomy" id="68272"/>
    <lineage>
        <taxon>Bacteria</taxon>
        <taxon>Bacillati</taxon>
        <taxon>Actinomycetota</taxon>
        <taxon>Actinomycetes</taxon>
        <taxon>Kitasatosporales</taxon>
        <taxon>Streptomycetaceae</taxon>
        <taxon>Streptomyces</taxon>
    </lineage>
</organism>
<keyword evidence="2" id="KW-1133">Transmembrane helix</keyword>
<name>A0A919KWG6_9ACTN</name>
<dbReference type="Pfam" id="PF04186">
    <property type="entry name" value="FxsA"/>
    <property type="match status" value="1"/>
</dbReference>
<dbReference type="NCBIfam" id="NF008527">
    <property type="entry name" value="PRK11463.1-1"/>
    <property type="match status" value="1"/>
</dbReference>
<sequence length="175" mass="18771">MLPLGVAVWVVLEIWLLVLIGGAAGGFTVFLLLAAAVVAGGAVIKRAGRRAFRNLNRTLKTRGAADPQAEQHDEQHTEGNGLLMLAGLLLIVPGPLSDVLGLLLLVPPVRQAVSRAAERMMERRLRTAVPGTWGDAFQQARMHQKDGKVVQGEVVQDDEPPTRRNDSGPRPPLTG</sequence>
<dbReference type="Proteomes" id="UP000603708">
    <property type="component" value="Unassembled WGS sequence"/>
</dbReference>
<dbReference type="GO" id="GO:0016020">
    <property type="term" value="C:membrane"/>
    <property type="evidence" value="ECO:0007669"/>
    <property type="project" value="InterPro"/>
</dbReference>
<dbReference type="PANTHER" id="PTHR35335">
    <property type="entry name" value="UPF0716 PROTEIN FXSA"/>
    <property type="match status" value="1"/>
</dbReference>
<evidence type="ECO:0000256" key="1">
    <source>
        <dbReference type="SAM" id="MobiDB-lite"/>
    </source>
</evidence>
<reference evidence="3" key="1">
    <citation type="journal article" date="2014" name="Int. J. Syst. Evol. Microbiol.">
        <title>Complete genome sequence of Corynebacterium casei LMG S-19264T (=DSM 44701T), isolated from a smear-ripened cheese.</title>
        <authorList>
            <consortium name="US DOE Joint Genome Institute (JGI-PGF)"/>
            <person name="Walter F."/>
            <person name="Albersmeier A."/>
            <person name="Kalinowski J."/>
            <person name="Ruckert C."/>
        </authorList>
    </citation>
    <scope>NUCLEOTIDE SEQUENCE</scope>
    <source>
        <strain evidence="3">JCM 5069</strain>
    </source>
</reference>
<dbReference type="PANTHER" id="PTHR35335:SF1">
    <property type="entry name" value="UPF0716 PROTEIN FXSA"/>
    <property type="match status" value="1"/>
</dbReference>